<sequence length="222" mass="23587">MHSGPEDLVRAARRAGVSDERVLTALRATPREAFAPLEDRRAVYDDAPLWIGHGQVTTQPSLSALMLEGLALVGDEHVLEVGTGAGFQTALLAALAGDVVSIEWWADLSELAGRVLDAEGVGNVELVVGDGSRGVPERAPYDAVLVSAAALEVPAALVEQLRPGGRLVQPIGPGGDEQVVLFERAGSGLRRIDVLVLARFVPMRSRDQQRGLRGGREYFGLL</sequence>
<dbReference type="Pfam" id="PF01135">
    <property type="entry name" value="PCMT"/>
    <property type="match status" value="1"/>
</dbReference>
<dbReference type="CDD" id="cd02440">
    <property type="entry name" value="AdoMet_MTases"/>
    <property type="match status" value="1"/>
</dbReference>
<dbReference type="RefSeq" id="WP_270950668.1">
    <property type="nucleotide sequence ID" value="NZ_JAQGLA010000036.1"/>
</dbReference>
<organism evidence="10 11">
    <name type="scientific">Saccharopolyspora oryzae</name>
    <dbReference type="NCBI Taxonomy" id="2997343"/>
    <lineage>
        <taxon>Bacteria</taxon>
        <taxon>Bacillati</taxon>
        <taxon>Actinomycetota</taxon>
        <taxon>Actinomycetes</taxon>
        <taxon>Pseudonocardiales</taxon>
        <taxon>Pseudonocardiaceae</taxon>
        <taxon>Saccharopolyspora</taxon>
    </lineage>
</organism>
<accession>A0ABT4V1Z5</accession>
<evidence type="ECO:0000313" key="11">
    <source>
        <dbReference type="Proteomes" id="UP001210380"/>
    </source>
</evidence>
<keyword evidence="7 10" id="KW-0808">Transferase</keyword>
<dbReference type="SUPFAM" id="SSF53335">
    <property type="entry name" value="S-adenosyl-L-methionine-dependent methyltransferases"/>
    <property type="match status" value="1"/>
</dbReference>
<dbReference type="Gene3D" id="3.40.50.150">
    <property type="entry name" value="Vaccinia Virus protein VP39"/>
    <property type="match status" value="1"/>
</dbReference>
<keyword evidence="8" id="KW-0949">S-adenosyl-L-methionine</keyword>
<dbReference type="NCBIfam" id="TIGR00080">
    <property type="entry name" value="pimt"/>
    <property type="match status" value="1"/>
</dbReference>
<evidence type="ECO:0000256" key="7">
    <source>
        <dbReference type="ARBA" id="ARBA00022679"/>
    </source>
</evidence>
<protein>
    <recommendedName>
        <fullName evidence="4 9">Protein-L-isoaspartate O-methyltransferase</fullName>
        <ecNumber evidence="3 9">2.1.1.77</ecNumber>
    </recommendedName>
</protein>
<evidence type="ECO:0000256" key="8">
    <source>
        <dbReference type="ARBA" id="ARBA00022691"/>
    </source>
</evidence>
<keyword evidence="11" id="KW-1185">Reference proteome</keyword>
<dbReference type="GO" id="GO:0032259">
    <property type="term" value="P:methylation"/>
    <property type="evidence" value="ECO:0007669"/>
    <property type="project" value="UniProtKB-KW"/>
</dbReference>
<comment type="similarity">
    <text evidence="2">Belongs to the methyltransferase superfamily. L-isoaspartyl/D-aspartyl protein methyltransferase family.</text>
</comment>
<dbReference type="EMBL" id="JAQGLA010000036">
    <property type="protein sequence ID" value="MDA3627968.1"/>
    <property type="molecule type" value="Genomic_DNA"/>
</dbReference>
<keyword evidence="5" id="KW-0963">Cytoplasm</keyword>
<reference evidence="10 11" key="1">
    <citation type="submission" date="2022-11" db="EMBL/GenBank/DDBJ databases">
        <title>Draft genome sequence of Saccharopolyspora sp. WRP15-2 isolated from rhizosphere soils of wild rice in Thailand.</title>
        <authorList>
            <person name="Duangmal K."/>
            <person name="Kammanee S."/>
            <person name="Muangham S."/>
        </authorList>
    </citation>
    <scope>NUCLEOTIDE SEQUENCE [LARGE SCALE GENOMIC DNA]</scope>
    <source>
        <strain evidence="10 11">WRP15-2</strain>
    </source>
</reference>
<evidence type="ECO:0000256" key="9">
    <source>
        <dbReference type="NCBIfam" id="TIGR00080"/>
    </source>
</evidence>
<dbReference type="InterPro" id="IPR000682">
    <property type="entry name" value="PCMT"/>
</dbReference>
<dbReference type="GO" id="GO:0004719">
    <property type="term" value="F:protein-L-isoaspartate (D-aspartate) O-methyltransferase activity"/>
    <property type="evidence" value="ECO:0007669"/>
    <property type="project" value="UniProtKB-EC"/>
</dbReference>
<evidence type="ECO:0000256" key="5">
    <source>
        <dbReference type="ARBA" id="ARBA00022490"/>
    </source>
</evidence>
<dbReference type="PANTHER" id="PTHR11579">
    <property type="entry name" value="PROTEIN-L-ISOASPARTATE O-METHYLTRANSFERASE"/>
    <property type="match status" value="1"/>
</dbReference>
<comment type="caution">
    <text evidence="10">The sequence shown here is derived from an EMBL/GenBank/DDBJ whole genome shotgun (WGS) entry which is preliminary data.</text>
</comment>
<keyword evidence="6 10" id="KW-0489">Methyltransferase</keyword>
<comment type="subcellular location">
    <subcellularLocation>
        <location evidence="1">Cytoplasm</location>
    </subcellularLocation>
</comment>
<evidence type="ECO:0000256" key="4">
    <source>
        <dbReference type="ARBA" id="ARBA00013346"/>
    </source>
</evidence>
<evidence type="ECO:0000256" key="2">
    <source>
        <dbReference type="ARBA" id="ARBA00005369"/>
    </source>
</evidence>
<dbReference type="Proteomes" id="UP001210380">
    <property type="component" value="Unassembled WGS sequence"/>
</dbReference>
<dbReference type="InterPro" id="IPR029063">
    <property type="entry name" value="SAM-dependent_MTases_sf"/>
</dbReference>
<dbReference type="PANTHER" id="PTHR11579:SF0">
    <property type="entry name" value="PROTEIN-L-ISOASPARTATE(D-ASPARTATE) O-METHYLTRANSFERASE"/>
    <property type="match status" value="1"/>
</dbReference>
<dbReference type="EC" id="2.1.1.77" evidence="3 9"/>
<name>A0ABT4V1Z5_9PSEU</name>
<gene>
    <name evidence="10" type="primary">pcm</name>
    <name evidence="10" type="ORF">OU415_21215</name>
</gene>
<evidence type="ECO:0000313" key="10">
    <source>
        <dbReference type="EMBL" id="MDA3627968.1"/>
    </source>
</evidence>
<evidence type="ECO:0000256" key="3">
    <source>
        <dbReference type="ARBA" id="ARBA00011890"/>
    </source>
</evidence>
<proteinExistence type="inferred from homology"/>
<evidence type="ECO:0000256" key="6">
    <source>
        <dbReference type="ARBA" id="ARBA00022603"/>
    </source>
</evidence>
<evidence type="ECO:0000256" key="1">
    <source>
        <dbReference type="ARBA" id="ARBA00004496"/>
    </source>
</evidence>